<dbReference type="Proteomes" id="UP000001024">
    <property type="component" value="Chromosome"/>
</dbReference>
<dbReference type="KEGG" id="tac:Ta0510"/>
<gene>
    <name evidence="1" type="ordered locus">Ta0510</name>
</gene>
<evidence type="ECO:0000313" key="1">
    <source>
        <dbReference type="EMBL" id="CAC11650.1"/>
    </source>
</evidence>
<dbReference type="eggNOG" id="arCOG05347">
    <property type="taxonomic scope" value="Archaea"/>
</dbReference>
<evidence type="ECO:0000313" key="2">
    <source>
        <dbReference type="Proteomes" id="UP000001024"/>
    </source>
</evidence>
<accession>Q9HKT5</accession>
<dbReference type="InParanoid" id="Q9HKT5"/>
<dbReference type="HOGENOM" id="CLU_1425163_0_0_2"/>
<dbReference type="EMBL" id="AL445064">
    <property type="protein sequence ID" value="CAC11650.1"/>
    <property type="molecule type" value="Genomic_DNA"/>
</dbReference>
<protein>
    <submittedName>
        <fullName evidence="1">Hypothetical membrane protein</fullName>
    </submittedName>
</protein>
<reference evidence="1 2" key="1">
    <citation type="journal article" date="2000" name="Nature">
        <title>The genome sequence of the thermoacidophilic scavenger Thermoplasma acidophilum.</title>
        <authorList>
            <person name="Ruepp A."/>
            <person name="Graml W."/>
            <person name="Santos-Martinez M.L."/>
            <person name="Koretke K.K."/>
            <person name="Volker C."/>
            <person name="Mewes H.W."/>
            <person name="Frishman D."/>
            <person name="Stocker S."/>
            <person name="Lupas A.N."/>
            <person name="Baumeister W."/>
        </authorList>
    </citation>
    <scope>NUCLEOTIDE SEQUENCE [LARGE SCALE GENOMIC DNA]</scope>
    <source>
        <strain evidence="2">ATCC 25905 / DSM 1728 / JCM 9062 / NBRC 15155 / AMRC-C165</strain>
    </source>
</reference>
<sequence length="192" mass="20358">MNYKRLIPLIAVALLLPTVATASVIVSDSFNVSVSSTTTGLYLSPGPNYATAHSSGYIYAPAVGTGNSENITSGSEIMVNYTEYSGTDYLMNVLEIKDVGFSGVLYLNGSLPAGVSIYVSNNSQSKLVWDSSYDSYLVENGTQPTVESNYNLDSAITLTAGHIYYISFVISVSGSSSVLSGPSTIYLNYVSD</sequence>
<dbReference type="EnsemblBacteria" id="CAC11650">
    <property type="protein sequence ID" value="CAC11650"/>
    <property type="gene ID" value="CAC11650"/>
</dbReference>
<organism evidence="1 2">
    <name type="scientific">Thermoplasma acidophilum (strain ATCC 25905 / DSM 1728 / JCM 9062 / NBRC 15155 / AMRC-C165)</name>
    <dbReference type="NCBI Taxonomy" id="273075"/>
    <lineage>
        <taxon>Archaea</taxon>
        <taxon>Methanobacteriati</taxon>
        <taxon>Thermoplasmatota</taxon>
        <taxon>Thermoplasmata</taxon>
        <taxon>Thermoplasmatales</taxon>
        <taxon>Thermoplasmataceae</taxon>
        <taxon>Thermoplasma</taxon>
    </lineage>
</organism>
<keyword evidence="2" id="KW-1185">Reference proteome</keyword>
<dbReference type="AlphaFoldDB" id="Q9HKT5"/>
<proteinExistence type="predicted"/>
<dbReference type="STRING" id="273075.gene:9571728"/>
<dbReference type="OrthoDB" id="57537at2157"/>
<dbReference type="RefSeq" id="WP_010900935.1">
    <property type="nucleotide sequence ID" value="NC_002578.1"/>
</dbReference>
<name>Q9HKT5_THEAC</name>
<dbReference type="PaxDb" id="273075-Ta0510"/>